<accession>A0A101KNU7</accession>
<dbReference type="Pfam" id="PF07508">
    <property type="entry name" value="Recombinase"/>
    <property type="match status" value="1"/>
</dbReference>
<feature type="domain" description="Recombinase" evidence="1">
    <location>
        <begin position="44"/>
        <end position="112"/>
    </location>
</feature>
<dbReference type="AlphaFoldDB" id="A0A101KNU7"/>
<evidence type="ECO:0000259" key="1">
    <source>
        <dbReference type="Pfam" id="PF07508"/>
    </source>
</evidence>
<dbReference type="InterPro" id="IPR011109">
    <property type="entry name" value="DNA_bind_recombinase_dom"/>
</dbReference>
<comment type="caution">
    <text evidence="2">The sequence shown here is derived from an EMBL/GenBank/DDBJ whole genome shotgun (WGS) entry which is preliminary data.</text>
</comment>
<name>A0A101KNU7_RHILI</name>
<proteinExistence type="predicted"/>
<protein>
    <recommendedName>
        <fullName evidence="1">Recombinase domain-containing protein</fullName>
    </recommendedName>
</protein>
<dbReference type="GO" id="GO:0003677">
    <property type="term" value="F:DNA binding"/>
    <property type="evidence" value="ECO:0007669"/>
    <property type="project" value="InterPro"/>
</dbReference>
<dbReference type="OrthoDB" id="7475655at2"/>
<evidence type="ECO:0000313" key="2">
    <source>
        <dbReference type="EMBL" id="KUM24059.1"/>
    </source>
</evidence>
<organism evidence="2 3">
    <name type="scientific">Rhizobium loti</name>
    <name type="common">Mesorhizobium loti</name>
    <dbReference type="NCBI Taxonomy" id="381"/>
    <lineage>
        <taxon>Bacteria</taxon>
        <taxon>Pseudomonadati</taxon>
        <taxon>Pseudomonadota</taxon>
        <taxon>Alphaproteobacteria</taxon>
        <taxon>Hyphomicrobiales</taxon>
        <taxon>Phyllobacteriaceae</taxon>
        <taxon>Mesorhizobium</taxon>
    </lineage>
</organism>
<gene>
    <name evidence="2" type="ORF">AU467_31670</name>
</gene>
<dbReference type="InterPro" id="IPR038109">
    <property type="entry name" value="DNA_bind_recomb_sf"/>
</dbReference>
<dbReference type="Gene3D" id="3.90.1750.20">
    <property type="entry name" value="Putative Large Serine Recombinase, Chain B, Domain 2"/>
    <property type="match status" value="1"/>
</dbReference>
<reference evidence="2 3" key="1">
    <citation type="submission" date="2015-12" db="EMBL/GenBank/DDBJ databases">
        <title>Draft genome sequence of Mesorhizobium sp. UFLA 01-765, a multitolerant efficient symbiont and plant-growth promoting strain isolated from Zn-mining soil using Leucaena leucocephala as a trap plant.</title>
        <authorList>
            <person name="Rangel W.M."/>
            <person name="Thijs S."/>
            <person name="Longatti S.M."/>
            <person name="Moreira F.M."/>
            <person name="Weyens N."/>
            <person name="Vangronsveld J."/>
            <person name="Van Hamme J.D."/>
            <person name="Bottos E.M."/>
            <person name="Rineau F."/>
        </authorList>
    </citation>
    <scope>NUCLEOTIDE SEQUENCE [LARGE SCALE GENOMIC DNA]</scope>
    <source>
        <strain evidence="2 3">UFLA 01-765</strain>
    </source>
</reference>
<dbReference type="GO" id="GO:0000150">
    <property type="term" value="F:DNA strand exchange activity"/>
    <property type="evidence" value="ECO:0007669"/>
    <property type="project" value="InterPro"/>
</dbReference>
<evidence type="ECO:0000313" key="3">
    <source>
        <dbReference type="Proteomes" id="UP000053176"/>
    </source>
</evidence>
<dbReference type="EMBL" id="LPWA01000145">
    <property type="protein sequence ID" value="KUM24059.1"/>
    <property type="molecule type" value="Genomic_DNA"/>
</dbReference>
<sequence>MHVLRARLNGGIKNKAARGELRRGLPVGFVWGEDDGEILLHPDEVIHTIFARFAELGPPRRVRLWLRAHGMKFPLSLGGHHELRWSDASYHAVHSVLANPVYAGAYVMARIAERRCSTKPARGANGYASCRWTNGKC</sequence>
<dbReference type="Proteomes" id="UP000053176">
    <property type="component" value="Unassembled WGS sequence"/>
</dbReference>